<dbReference type="Gene3D" id="3.40.1550.10">
    <property type="entry name" value="CheC-like"/>
    <property type="match status" value="1"/>
</dbReference>
<dbReference type="InterPro" id="IPR028051">
    <property type="entry name" value="CheX-like_dom"/>
</dbReference>
<dbReference type="InterPro" id="IPR028976">
    <property type="entry name" value="CheC-like_sf"/>
</dbReference>
<keyword evidence="4" id="KW-1185">Reference proteome</keyword>
<evidence type="ECO:0000313" key="3">
    <source>
        <dbReference type="EMBL" id="AOO64501.1"/>
    </source>
</evidence>
<feature type="domain" description="Chemotaxis phosphatase CheX-like" evidence="2">
    <location>
        <begin position="41"/>
        <end position="111"/>
    </location>
</feature>
<protein>
    <recommendedName>
        <fullName evidence="2">Chemotaxis phosphatase CheX-like domain-containing protein</fullName>
    </recommendedName>
</protein>
<organism evidence="3 4">
    <name type="scientific">Sulfurospirillum halorespirans DSM 13726</name>
    <dbReference type="NCBI Taxonomy" id="1193502"/>
    <lineage>
        <taxon>Bacteria</taxon>
        <taxon>Pseudomonadati</taxon>
        <taxon>Campylobacterota</taxon>
        <taxon>Epsilonproteobacteria</taxon>
        <taxon>Campylobacterales</taxon>
        <taxon>Sulfurospirillaceae</taxon>
        <taxon>Sulfurospirillum</taxon>
    </lineage>
</organism>
<dbReference type="GO" id="GO:0006935">
    <property type="term" value="P:chemotaxis"/>
    <property type="evidence" value="ECO:0007669"/>
    <property type="project" value="UniProtKB-KW"/>
</dbReference>
<proteinExistence type="predicted"/>
<dbReference type="AlphaFoldDB" id="A0A1D7THM7"/>
<dbReference type="Proteomes" id="UP000094609">
    <property type="component" value="Chromosome"/>
</dbReference>
<accession>A0A1D7THM7</accession>
<evidence type="ECO:0000256" key="1">
    <source>
        <dbReference type="ARBA" id="ARBA00022500"/>
    </source>
</evidence>
<dbReference type="KEGG" id="shal:SHALO_0718"/>
<dbReference type="RefSeq" id="WP_069477394.1">
    <property type="nucleotide sequence ID" value="NZ_CP017111.1"/>
</dbReference>
<evidence type="ECO:0000313" key="4">
    <source>
        <dbReference type="Proteomes" id="UP000094609"/>
    </source>
</evidence>
<dbReference type="Pfam" id="PF13690">
    <property type="entry name" value="CheX"/>
    <property type="match status" value="1"/>
</dbReference>
<dbReference type="SUPFAM" id="SSF103039">
    <property type="entry name" value="CheC-like"/>
    <property type="match status" value="1"/>
</dbReference>
<gene>
    <name evidence="3" type="ORF">SHALO_0718</name>
</gene>
<reference evidence="4" key="1">
    <citation type="submission" date="2016-08" db="EMBL/GenBank/DDBJ databases">
        <title>Complete genome sequence of the organohalide-respiring Epsilonproteobacterium Sulfurospirillum halorespirans.</title>
        <authorList>
            <person name="Goris T."/>
            <person name="Zimmermann J."/>
            <person name="Schenz B."/>
            <person name="Lemos M."/>
            <person name="Hackermueller J."/>
            <person name="Diekert G."/>
        </authorList>
    </citation>
    <scope>NUCLEOTIDE SEQUENCE [LARGE SCALE GENOMIC DNA]</scope>
    <source>
        <strain>DSM 13726</strain>
        <strain evidence="4">PCE-M2</strain>
    </source>
</reference>
<evidence type="ECO:0000259" key="2">
    <source>
        <dbReference type="Pfam" id="PF13690"/>
    </source>
</evidence>
<dbReference type="EMBL" id="CP017111">
    <property type="protein sequence ID" value="AOO64501.1"/>
    <property type="molecule type" value="Genomic_DNA"/>
</dbReference>
<keyword evidence="1" id="KW-0145">Chemotaxis</keyword>
<name>A0A1D7THM7_9BACT</name>
<sequence>MKEAVIQATENFCSTILCEVPQKASELGSYFYGSAIALIENEMEHTWYLFFEKKVLDEIALNLLFEENLCEEDLDDLLKEIANQIIGSAKVILEEKYPHNDYHLSVPEFMGNVATPFPIALQETQHYQIKNSTFVIAK</sequence>
<dbReference type="PATRIC" id="fig|1193502.14.peg.722"/>